<feature type="compositionally biased region" description="Basic and acidic residues" evidence="1">
    <location>
        <begin position="639"/>
        <end position="689"/>
    </location>
</feature>
<feature type="compositionally biased region" description="Acidic residues" evidence="1">
    <location>
        <begin position="260"/>
        <end position="296"/>
    </location>
</feature>
<proteinExistence type="predicted"/>
<evidence type="ECO:0000313" key="3">
    <source>
        <dbReference type="EnsemblMetazoa" id="XP_014261688.1"/>
    </source>
</evidence>
<feature type="region of interest" description="Disordered" evidence="1">
    <location>
        <begin position="1"/>
        <end position="194"/>
    </location>
</feature>
<dbReference type="GeneID" id="106673855"/>
<feature type="domain" description="C2H2-type" evidence="2">
    <location>
        <begin position="481"/>
        <end position="505"/>
    </location>
</feature>
<evidence type="ECO:0000313" key="4">
    <source>
        <dbReference type="Proteomes" id="UP000494040"/>
    </source>
</evidence>
<sequence length="751" mass="85659">MSYYKGSGFGGRGASGGGYRGGSSSYRGNRGNEGTGWRGGNRSYGSPGGRGGGTGGAKYYDSMPSSFDSRSKSYISPGSVDRYSGRARDDYRYSNQTVENIGYGGRFSRGSPEPPRKRMRTDSTSGSYGLASRRSHERSFSSNDYSGRGFYDKGAPGGSYLSEKGSYREVRETRPNDYTFRKPSHTARGSFRGRSVRGVVRRGFRSGTGSFLTRKKLVESYGIRKRISSRSREYYRRLKHYRLKRSGLKDDDDKKKESDDEHEDDEIEKEDDEDVEGEDEEADMEESGDEEEEDAEKPEGSEKEKESKDGEEEKKENEEVEVNKESESPSKNVKRKKKAVKKKKVENKDGKENEEVKVEATTKEGETSDKPLANFVGQSFINLKCPHCGYKGSTFKDYSKHLSTKKHTSSMQTLSSRLRAKLTAMRIEQREKQRSLDNESKSKNLRLTTFFCTICKLNYRTLKSAHQNSVSHKKMKAFVLPYCRICRMNFKSPWTYEIHLCDLIHIKRKARAEKLSRPPMGQEDEETLNDLDTSHFMVLDAVGSGDDASSGEKTDDENADGEGAEKTGEKKKKKKEEIKLGAEHCKLVEVYFCELCKIYLSRSEDREKTLTLHCRSRTHLQRYIRHRDDKSLRRRAVKLHKEHEKEKEQLKKEDGGDSKTEMKPEENDEKKKDEDSEDKIWSEVDKDLSDLLQENEEQNEDEDDSRQEGERYDRFKQSDTLDKTAVDSPTKSGTANGVLSSNEKNEVEVGK</sequence>
<evidence type="ECO:0000259" key="2">
    <source>
        <dbReference type="SMART" id="SM00355"/>
    </source>
</evidence>
<dbReference type="InterPro" id="IPR013087">
    <property type="entry name" value="Znf_C2H2_type"/>
</dbReference>
<feature type="compositionally biased region" description="Basic and acidic residues" evidence="1">
    <location>
        <begin position="165"/>
        <end position="175"/>
    </location>
</feature>
<feature type="compositionally biased region" description="Gly residues" evidence="1">
    <location>
        <begin position="46"/>
        <end position="56"/>
    </location>
</feature>
<dbReference type="RefSeq" id="XP_014261688.1">
    <property type="nucleotide sequence ID" value="XM_014406202.2"/>
</dbReference>
<dbReference type="EnsemblMetazoa" id="XM_014406202.2">
    <property type="protein sequence ID" value="XP_014261688.1"/>
    <property type="gene ID" value="LOC106673855"/>
</dbReference>
<feature type="compositionally biased region" description="Gly residues" evidence="1">
    <location>
        <begin position="7"/>
        <end position="21"/>
    </location>
</feature>
<feature type="region of interest" description="Disordered" evidence="1">
    <location>
        <begin position="544"/>
        <end position="576"/>
    </location>
</feature>
<feature type="region of interest" description="Disordered" evidence="1">
    <location>
        <begin position="241"/>
        <end position="370"/>
    </location>
</feature>
<feature type="compositionally biased region" description="Basic and acidic residues" evidence="1">
    <location>
        <begin position="706"/>
        <end position="725"/>
    </location>
</feature>
<feature type="compositionally biased region" description="Basic and acidic residues" evidence="1">
    <location>
        <begin position="346"/>
        <end position="369"/>
    </location>
</feature>
<feature type="compositionally biased region" description="Basic residues" evidence="1">
    <location>
        <begin position="332"/>
        <end position="345"/>
    </location>
</feature>
<dbReference type="SMART" id="SM00355">
    <property type="entry name" value="ZnF_C2H2"/>
    <property type="match status" value="3"/>
</dbReference>
<feature type="compositionally biased region" description="Polar residues" evidence="1">
    <location>
        <begin position="63"/>
        <end position="76"/>
    </location>
</feature>
<feature type="region of interest" description="Disordered" evidence="1">
    <location>
        <begin position="638"/>
        <end position="751"/>
    </location>
</feature>
<organism evidence="3 4">
    <name type="scientific">Cimex lectularius</name>
    <name type="common">Bed bug</name>
    <name type="synonym">Acanthia lectularia</name>
    <dbReference type="NCBI Taxonomy" id="79782"/>
    <lineage>
        <taxon>Eukaryota</taxon>
        <taxon>Metazoa</taxon>
        <taxon>Ecdysozoa</taxon>
        <taxon>Arthropoda</taxon>
        <taxon>Hexapoda</taxon>
        <taxon>Insecta</taxon>
        <taxon>Pterygota</taxon>
        <taxon>Neoptera</taxon>
        <taxon>Paraneoptera</taxon>
        <taxon>Hemiptera</taxon>
        <taxon>Heteroptera</taxon>
        <taxon>Panheteroptera</taxon>
        <taxon>Cimicomorpha</taxon>
        <taxon>Cimicidae</taxon>
        <taxon>Cimex</taxon>
    </lineage>
</organism>
<dbReference type="AlphaFoldDB" id="A0A8I6SB29"/>
<protein>
    <recommendedName>
        <fullName evidence="2">C2H2-type domain-containing protein</fullName>
    </recommendedName>
</protein>
<feature type="compositionally biased region" description="Basic and acidic residues" evidence="1">
    <location>
        <begin position="297"/>
        <end position="328"/>
    </location>
</feature>
<feature type="compositionally biased region" description="Basic and acidic residues" evidence="1">
    <location>
        <begin position="83"/>
        <end position="92"/>
    </location>
</feature>
<dbReference type="PANTHER" id="PTHR15491:SF18">
    <property type="entry name" value="CIZ1 ZINC FINGER PROTEIN, ISOFORM A"/>
    <property type="match status" value="1"/>
</dbReference>
<reference evidence="3" key="1">
    <citation type="submission" date="2022-01" db="UniProtKB">
        <authorList>
            <consortium name="EnsemblMetazoa"/>
        </authorList>
    </citation>
    <scope>IDENTIFICATION</scope>
</reference>
<dbReference type="Proteomes" id="UP000494040">
    <property type="component" value="Unassembled WGS sequence"/>
</dbReference>
<dbReference type="PANTHER" id="PTHR15491">
    <property type="match status" value="1"/>
</dbReference>
<keyword evidence="4" id="KW-1185">Reference proteome</keyword>
<name>A0A8I6SB29_CIMLE</name>
<accession>A0A8I6SB29</accession>
<feature type="domain" description="C2H2-type" evidence="2">
    <location>
        <begin position="591"/>
        <end position="619"/>
    </location>
</feature>
<dbReference type="OrthoDB" id="6354489at2759"/>
<evidence type="ECO:0000256" key="1">
    <source>
        <dbReference type="SAM" id="MobiDB-lite"/>
    </source>
</evidence>
<feature type="compositionally biased region" description="Acidic residues" evidence="1">
    <location>
        <begin position="693"/>
        <end position="705"/>
    </location>
</feature>
<feature type="compositionally biased region" description="Polar residues" evidence="1">
    <location>
        <begin position="727"/>
        <end position="742"/>
    </location>
</feature>
<dbReference type="InterPro" id="IPR026811">
    <property type="entry name" value="CIZ1"/>
</dbReference>
<feature type="compositionally biased region" description="Basic and acidic residues" evidence="1">
    <location>
        <begin position="247"/>
        <end position="259"/>
    </location>
</feature>
<feature type="domain" description="C2H2-type" evidence="2">
    <location>
        <begin position="383"/>
        <end position="407"/>
    </location>
</feature>